<reference evidence="1" key="2">
    <citation type="journal article" date="2021" name="Microbiome">
        <title>Successional dynamics and alternative stable states in a saline activated sludge microbial community over 9 years.</title>
        <authorList>
            <person name="Wang Y."/>
            <person name="Ye J."/>
            <person name="Ju F."/>
            <person name="Liu L."/>
            <person name="Boyd J.A."/>
            <person name="Deng Y."/>
            <person name="Parks D.H."/>
            <person name="Jiang X."/>
            <person name="Yin X."/>
            <person name="Woodcroft B.J."/>
            <person name="Tyson G.W."/>
            <person name="Hugenholtz P."/>
            <person name="Polz M.F."/>
            <person name="Zhang T."/>
        </authorList>
    </citation>
    <scope>NUCLEOTIDE SEQUENCE</scope>
    <source>
        <strain evidence="1">HKST-UBA13</strain>
    </source>
</reference>
<name>A0A955IAQ6_9BACT</name>
<proteinExistence type="predicted"/>
<dbReference type="AlphaFoldDB" id="A0A955IAQ6"/>
<organism evidence="1 2">
    <name type="scientific">Candidatus Dojkabacteria bacterium</name>
    <dbReference type="NCBI Taxonomy" id="2099670"/>
    <lineage>
        <taxon>Bacteria</taxon>
        <taxon>Candidatus Dojkabacteria</taxon>
    </lineage>
</organism>
<accession>A0A955IAQ6</accession>
<sequence>MESIHSEFSVRISLPPEHEDSIFNILDKVEHDLSKNCPHVFEVQTIDSLESSDFSSGFMPHTVILSGYLDTSDPVLYATTKQMLHMTLRKYSKKYNLNYTVSTSKISVNLKAQKKTETALNY</sequence>
<gene>
    <name evidence="1" type="ORF">KC678_02700</name>
</gene>
<evidence type="ECO:0000313" key="2">
    <source>
        <dbReference type="Proteomes" id="UP000775877"/>
    </source>
</evidence>
<evidence type="ECO:0000313" key="1">
    <source>
        <dbReference type="EMBL" id="MCA9381149.1"/>
    </source>
</evidence>
<protein>
    <submittedName>
        <fullName evidence="1">Uncharacterized protein</fullName>
    </submittedName>
</protein>
<comment type="caution">
    <text evidence="1">The sequence shown here is derived from an EMBL/GenBank/DDBJ whole genome shotgun (WGS) entry which is preliminary data.</text>
</comment>
<dbReference type="Proteomes" id="UP000775877">
    <property type="component" value="Unassembled WGS sequence"/>
</dbReference>
<dbReference type="EMBL" id="JAGQLJ010000051">
    <property type="protein sequence ID" value="MCA9381149.1"/>
    <property type="molecule type" value="Genomic_DNA"/>
</dbReference>
<reference evidence="1" key="1">
    <citation type="submission" date="2020-04" db="EMBL/GenBank/DDBJ databases">
        <authorList>
            <person name="Zhang T."/>
        </authorList>
    </citation>
    <scope>NUCLEOTIDE SEQUENCE</scope>
    <source>
        <strain evidence="1">HKST-UBA13</strain>
    </source>
</reference>